<proteinExistence type="predicted"/>
<keyword evidence="2" id="KW-1185">Reference proteome</keyword>
<evidence type="ECO:0000313" key="2">
    <source>
        <dbReference type="Proteomes" id="UP001623330"/>
    </source>
</evidence>
<comment type="caution">
    <text evidence="1">The sequence shown here is derived from an EMBL/GenBank/DDBJ whole genome shotgun (WGS) entry which is preliminary data.</text>
</comment>
<accession>A0ABR4P0J5</accession>
<protein>
    <submittedName>
        <fullName evidence="1">Mitochondrial translation factor ATP22</fullName>
    </submittedName>
</protein>
<name>A0ABR4P0J5_9SACH</name>
<sequence>MLRCARYVGLRRWLSRDTVSWSKGIRLYSSSGSSTATATATATIAGVGTNITVNTVLTQVLKDKARLGVAEKLAKVYKLIQDGRGQVIHLDNSIHQWFWHNVPVEKSYAHYQFLIEHNVALSDSIHCKKMFRRLLQGSEVEFQLATFQVFLNQEEHVPLFKEKFHALHDFDTMLHIFNSVVKAKNFQNVKYYLSSLTEKMTTLAPKEMNRTSLRDVELVYVKFNNSLLYYLLISGNTEVFIKTFKSVQNYIKNSSLVDVFEKSPEVSTAIMKSIHLYLLLLKENNMPDLTLELLRTLQNVKGSRSKVFRRFLASTITSTLRSFNDPRLTANFVLSTHQTSKTAKTLNELGLWNYIFHDRPGILDHHELGQELINIAGKKTSDSLRPVGVMNKAILTEVYRSFLSTSANTMTQQEFEKCIRSLYEHYVSYCQNNEKLLAATKHDTGIISTILYHTRYSLQNSQLAYNILTHFYSQDFIKYIKKNVKKCPFSIIIYNNNFLPSDKLEKLFELMDKNGYPLTFHICYSMVKRMINTRNDVEAYNWYQRIIEGGFRFENRGLMDLVIQMKWEFPANFDKRLLIKLQSEEDVPDLNQVAEENSENSNSLMDSYSDLVADVKINLHI</sequence>
<dbReference type="EMBL" id="JBEVYD010000002">
    <property type="protein sequence ID" value="KAL3235098.1"/>
    <property type="molecule type" value="Genomic_DNA"/>
</dbReference>
<reference evidence="1 2" key="1">
    <citation type="submission" date="2024-05" db="EMBL/GenBank/DDBJ databases">
        <title>Long read based assembly of the Candida bracarensis genome reveals expanded adhesin content.</title>
        <authorList>
            <person name="Marcet-Houben M."/>
            <person name="Ksiezopolska E."/>
            <person name="Gabaldon T."/>
        </authorList>
    </citation>
    <scope>NUCLEOTIDE SEQUENCE [LARGE SCALE GENOMIC DNA]</scope>
    <source>
        <strain evidence="1 2">CBM6</strain>
    </source>
</reference>
<organism evidence="1 2">
    <name type="scientific">Nakaseomyces bracarensis</name>
    <dbReference type="NCBI Taxonomy" id="273131"/>
    <lineage>
        <taxon>Eukaryota</taxon>
        <taxon>Fungi</taxon>
        <taxon>Dikarya</taxon>
        <taxon>Ascomycota</taxon>
        <taxon>Saccharomycotina</taxon>
        <taxon>Saccharomycetes</taxon>
        <taxon>Saccharomycetales</taxon>
        <taxon>Saccharomycetaceae</taxon>
        <taxon>Nakaseomyces</taxon>
    </lineage>
</organism>
<evidence type="ECO:0000313" key="1">
    <source>
        <dbReference type="EMBL" id="KAL3235098.1"/>
    </source>
</evidence>
<gene>
    <name evidence="1" type="ORF">RNJ44_02886</name>
</gene>
<dbReference type="Proteomes" id="UP001623330">
    <property type="component" value="Unassembled WGS sequence"/>
</dbReference>